<dbReference type="Proteomes" id="UP000272528">
    <property type="component" value="Chromosome"/>
</dbReference>
<evidence type="ECO:0000313" key="4">
    <source>
        <dbReference type="Proteomes" id="UP000272528"/>
    </source>
</evidence>
<dbReference type="AlphaFoldDB" id="A0A3Q8X5J8"/>
<dbReference type="SUPFAM" id="SSF64005">
    <property type="entry name" value="Undecaprenyl diphosphate synthase"/>
    <property type="match status" value="1"/>
</dbReference>
<dbReference type="PANTHER" id="PTHR10291:SF0">
    <property type="entry name" value="DEHYDRODOLICHYL DIPHOSPHATE SYNTHASE 2"/>
    <property type="match status" value="1"/>
</dbReference>
<dbReference type="OrthoDB" id="4191603at2"/>
<keyword evidence="2" id="KW-0808">Transferase</keyword>
<dbReference type="GO" id="GO:0016094">
    <property type="term" value="P:polyprenol biosynthetic process"/>
    <property type="evidence" value="ECO:0007669"/>
    <property type="project" value="TreeGrafter"/>
</dbReference>
<reference evidence="4" key="1">
    <citation type="submission" date="2018-12" db="EMBL/GenBank/DDBJ databases">
        <title>Genome sequence of Peanibacillus sp.</title>
        <authorList>
            <person name="Subramani G."/>
            <person name="Srinivasan S."/>
            <person name="Kim M.K."/>
        </authorList>
    </citation>
    <scope>NUCLEOTIDE SEQUENCE [LARGE SCALE GENOMIC DNA]</scope>
    <source>
        <strain evidence="4">18JY67-1</strain>
    </source>
</reference>
<dbReference type="EMBL" id="CP034437">
    <property type="protein sequence ID" value="AZN41032.1"/>
    <property type="molecule type" value="Genomic_DNA"/>
</dbReference>
<dbReference type="PANTHER" id="PTHR10291">
    <property type="entry name" value="DEHYDRODOLICHYL DIPHOSPHATE SYNTHASE FAMILY MEMBER"/>
    <property type="match status" value="1"/>
</dbReference>
<keyword evidence="4" id="KW-1185">Reference proteome</keyword>
<protein>
    <recommendedName>
        <fullName evidence="5">Isoprenyl transferase</fullName>
    </recommendedName>
</protein>
<evidence type="ECO:0008006" key="5">
    <source>
        <dbReference type="Google" id="ProtNLM"/>
    </source>
</evidence>
<evidence type="ECO:0000256" key="1">
    <source>
        <dbReference type="ARBA" id="ARBA00001946"/>
    </source>
</evidence>
<comment type="cofactor">
    <cofactor evidence="1">
        <name>Mg(2+)</name>
        <dbReference type="ChEBI" id="CHEBI:18420"/>
    </cofactor>
</comment>
<gene>
    <name evidence="3" type="ORF">EJC50_16180</name>
</gene>
<dbReference type="Gene3D" id="3.40.1180.10">
    <property type="entry name" value="Decaprenyl diphosphate synthase-like"/>
    <property type="match status" value="1"/>
</dbReference>
<sequence length="58" mass="7002">MGTPDLLIRTSGEKRMSNFLLWQSADTELWFTDEMWPDFNEELLYTAIIDYQSRKKIR</sequence>
<dbReference type="InterPro" id="IPR018520">
    <property type="entry name" value="UPP_synth-like_CS"/>
</dbReference>
<accession>A0A3Q8X5J8</accession>
<dbReference type="PROSITE" id="PS01066">
    <property type="entry name" value="UPP_SYNTHASE"/>
    <property type="match status" value="1"/>
</dbReference>
<dbReference type="InterPro" id="IPR001441">
    <property type="entry name" value="UPP_synth-like"/>
</dbReference>
<dbReference type="GO" id="GO:0045547">
    <property type="term" value="F:ditrans,polycis-polyprenyl diphosphate synthase [(2E,6E)-farnesyl diphosphate specific] activity"/>
    <property type="evidence" value="ECO:0007669"/>
    <property type="project" value="TreeGrafter"/>
</dbReference>
<dbReference type="Pfam" id="PF01255">
    <property type="entry name" value="Prenyltransf"/>
    <property type="match status" value="1"/>
</dbReference>
<organism evidence="3 4">
    <name type="scientific">Paenibacillus albus</name>
    <dbReference type="NCBI Taxonomy" id="2495582"/>
    <lineage>
        <taxon>Bacteria</taxon>
        <taxon>Bacillati</taxon>
        <taxon>Bacillota</taxon>
        <taxon>Bacilli</taxon>
        <taxon>Bacillales</taxon>
        <taxon>Paenibacillaceae</taxon>
        <taxon>Paenibacillus</taxon>
    </lineage>
</organism>
<evidence type="ECO:0000256" key="2">
    <source>
        <dbReference type="ARBA" id="ARBA00022679"/>
    </source>
</evidence>
<evidence type="ECO:0000313" key="3">
    <source>
        <dbReference type="EMBL" id="AZN41032.1"/>
    </source>
</evidence>
<proteinExistence type="predicted"/>
<dbReference type="InterPro" id="IPR036424">
    <property type="entry name" value="UPP_synth-like_sf"/>
</dbReference>
<name>A0A3Q8X5J8_9BACL</name>
<dbReference type="KEGG" id="palb:EJC50_16180"/>